<keyword evidence="7 12" id="KW-1133">Transmembrane helix</keyword>
<dbReference type="GO" id="GO:0015385">
    <property type="term" value="F:sodium:proton antiporter activity"/>
    <property type="evidence" value="ECO:0007669"/>
    <property type="project" value="InterPro"/>
</dbReference>
<keyword evidence="9" id="KW-0406">Ion transport</keyword>
<dbReference type="AlphaFoldDB" id="A0A4Y7RRK7"/>
<dbReference type="GO" id="GO:0015386">
    <property type="term" value="F:potassium:proton antiporter activity"/>
    <property type="evidence" value="ECO:0007669"/>
    <property type="project" value="TreeGrafter"/>
</dbReference>
<feature type="transmembrane region" description="Helical" evidence="12">
    <location>
        <begin position="165"/>
        <end position="188"/>
    </location>
</feature>
<dbReference type="GO" id="GO:0098719">
    <property type="term" value="P:sodium ion import across plasma membrane"/>
    <property type="evidence" value="ECO:0007669"/>
    <property type="project" value="TreeGrafter"/>
</dbReference>
<evidence type="ECO:0000256" key="4">
    <source>
        <dbReference type="ARBA" id="ARBA00022449"/>
    </source>
</evidence>
<comment type="similarity">
    <text evidence="2">Belongs to the monovalent cation:proton antiporter 1 (CPA1) transporter (TC 2.A.36) family.</text>
</comment>
<keyword evidence="6 12" id="KW-0812">Transmembrane</keyword>
<comment type="subcellular location">
    <subcellularLocation>
        <location evidence="1">Cell membrane</location>
        <topology evidence="1">Multi-pass membrane protein</topology>
    </subcellularLocation>
</comment>
<evidence type="ECO:0000256" key="8">
    <source>
        <dbReference type="ARBA" id="ARBA00023053"/>
    </source>
</evidence>
<dbReference type="OrthoDB" id="9809206at2"/>
<feature type="transmembrane region" description="Helical" evidence="12">
    <location>
        <begin position="30"/>
        <end position="50"/>
    </location>
</feature>
<comment type="caution">
    <text evidence="14">The sequence shown here is derived from an EMBL/GenBank/DDBJ whole genome shotgun (WGS) entry which is preliminary data.</text>
</comment>
<evidence type="ECO:0000256" key="12">
    <source>
        <dbReference type="SAM" id="Phobius"/>
    </source>
</evidence>
<keyword evidence="5" id="KW-1003">Cell membrane</keyword>
<evidence type="ECO:0000256" key="6">
    <source>
        <dbReference type="ARBA" id="ARBA00022692"/>
    </source>
</evidence>
<keyword evidence="11" id="KW-0739">Sodium transport</keyword>
<feature type="transmembrane region" description="Helical" evidence="12">
    <location>
        <begin position="311"/>
        <end position="332"/>
    </location>
</feature>
<keyword evidence="15" id="KW-1185">Reference proteome</keyword>
<feature type="transmembrane region" description="Helical" evidence="12">
    <location>
        <begin position="124"/>
        <end position="144"/>
    </location>
</feature>
<feature type="transmembrane region" description="Helical" evidence="12">
    <location>
        <begin position="6"/>
        <end position="23"/>
    </location>
</feature>
<dbReference type="PANTHER" id="PTHR10110">
    <property type="entry name" value="SODIUM/HYDROGEN EXCHANGER"/>
    <property type="match status" value="1"/>
</dbReference>
<evidence type="ECO:0000256" key="7">
    <source>
        <dbReference type="ARBA" id="ARBA00022989"/>
    </source>
</evidence>
<feature type="transmembrane region" description="Helical" evidence="12">
    <location>
        <begin position="62"/>
        <end position="83"/>
    </location>
</feature>
<dbReference type="EMBL" id="QFFZ01000015">
    <property type="protein sequence ID" value="TEB11349.1"/>
    <property type="molecule type" value="Genomic_DNA"/>
</dbReference>
<sequence>MIIHNIQLIFILLALSVGVTALAKRLNKPYPIALVIIGAVVGLLPLGGVLEEIRNFFASDEVFRTAVISIFLPALLGEASLKLSHTEISQNRRPIVLLAFLGTVIAYVITGGLSHLALGLPVQTALVFGALMAATDPVSVISVFKNLGVNRRLAVIMEGESLVNDGVSVVLFKLSVYSLTFIFSLGIWGAAVGAAMFLKVVVGGTLVGLSLGFLISQVVRYFDDYPLENALSVVLFFGTYIIAEKIEVSGVIAVVAAGLVLGNYGKVIGMSPTTRFSISVFWDTIVLAANSLVFILVGLEISHINIIEHGLQILIATVLVVIGRSVAVYVATLGDKMPISYKHIINWGGLKGSLSLALALSLPLDFTGRETIIALTFSVVFFSLVVQGLTISPLIRVLGLQKTVSGLKEYEQLLFEFQQAAAAVAELNRLFKEGQVSPQIFNKIEKETAERILKVNQNLSALYDKYPELLQEQEFNARKKLLYAEHLSIEKLLSEGVLSEETGNERKYLVLEQIEAYDRNEIHNTKADTEDNSKD</sequence>
<dbReference type="GO" id="GO:0005886">
    <property type="term" value="C:plasma membrane"/>
    <property type="evidence" value="ECO:0007669"/>
    <property type="project" value="UniProtKB-SubCell"/>
</dbReference>
<accession>A0A4Y7RRK7</accession>
<evidence type="ECO:0000313" key="14">
    <source>
        <dbReference type="EMBL" id="TEB11349.1"/>
    </source>
</evidence>
<dbReference type="Gene3D" id="6.10.140.1330">
    <property type="match status" value="1"/>
</dbReference>
<feature type="transmembrane region" description="Helical" evidence="12">
    <location>
        <begin position="194"/>
        <end position="215"/>
    </location>
</feature>
<gene>
    <name evidence="14" type="primary">nhaG</name>
    <name evidence="14" type="ORF">Pmgp_01712</name>
</gene>
<dbReference type="Pfam" id="PF00999">
    <property type="entry name" value="Na_H_Exchanger"/>
    <property type="match status" value="1"/>
</dbReference>
<feature type="domain" description="Cation/H+ exchanger transmembrane" evidence="13">
    <location>
        <begin position="12"/>
        <end position="395"/>
    </location>
</feature>
<protein>
    <submittedName>
        <fullName evidence="14">Na(+)/H(+) antiporter NhaG</fullName>
    </submittedName>
</protein>
<dbReference type="GO" id="GO:0051453">
    <property type="term" value="P:regulation of intracellular pH"/>
    <property type="evidence" value="ECO:0007669"/>
    <property type="project" value="TreeGrafter"/>
</dbReference>
<evidence type="ECO:0000256" key="2">
    <source>
        <dbReference type="ARBA" id="ARBA00007367"/>
    </source>
</evidence>
<evidence type="ECO:0000256" key="11">
    <source>
        <dbReference type="ARBA" id="ARBA00023201"/>
    </source>
</evidence>
<evidence type="ECO:0000256" key="10">
    <source>
        <dbReference type="ARBA" id="ARBA00023136"/>
    </source>
</evidence>
<dbReference type="InterPro" id="IPR018422">
    <property type="entry name" value="Cation/H_exchanger_CPA1"/>
</dbReference>
<evidence type="ECO:0000313" key="15">
    <source>
        <dbReference type="Proteomes" id="UP000297597"/>
    </source>
</evidence>
<proteinExistence type="inferred from homology"/>
<feature type="transmembrane region" description="Helical" evidence="12">
    <location>
        <begin position="95"/>
        <end position="118"/>
    </location>
</feature>
<keyword evidence="3" id="KW-0813">Transport</keyword>
<dbReference type="RefSeq" id="WP_134213569.1">
    <property type="nucleotide sequence ID" value="NZ_QFFZ01000015.1"/>
</dbReference>
<reference evidence="14 15" key="1">
    <citation type="journal article" date="2018" name="Environ. Microbiol.">
        <title>Novel energy conservation strategies and behaviour of Pelotomaculum schinkii driving syntrophic propionate catabolism.</title>
        <authorList>
            <person name="Hidalgo-Ahumada C.A.P."/>
            <person name="Nobu M.K."/>
            <person name="Narihiro T."/>
            <person name="Tamaki H."/>
            <person name="Liu W.T."/>
            <person name="Kamagata Y."/>
            <person name="Stams A.J.M."/>
            <person name="Imachi H."/>
            <person name="Sousa D.Z."/>
        </authorList>
    </citation>
    <scope>NUCLEOTIDE SEQUENCE [LARGE SCALE GENOMIC DNA]</scope>
    <source>
        <strain evidence="14 15">MGP</strain>
    </source>
</reference>
<evidence type="ECO:0000256" key="9">
    <source>
        <dbReference type="ARBA" id="ARBA00023065"/>
    </source>
</evidence>
<dbReference type="Proteomes" id="UP000297597">
    <property type="component" value="Unassembled WGS sequence"/>
</dbReference>
<evidence type="ECO:0000256" key="5">
    <source>
        <dbReference type="ARBA" id="ARBA00022475"/>
    </source>
</evidence>
<keyword evidence="10 12" id="KW-0472">Membrane</keyword>
<feature type="transmembrane region" description="Helical" evidence="12">
    <location>
        <begin position="372"/>
        <end position="395"/>
    </location>
</feature>
<evidence type="ECO:0000256" key="1">
    <source>
        <dbReference type="ARBA" id="ARBA00004651"/>
    </source>
</evidence>
<name>A0A4Y7RRK7_9FIRM</name>
<evidence type="ECO:0000256" key="3">
    <source>
        <dbReference type="ARBA" id="ARBA00022448"/>
    </source>
</evidence>
<keyword evidence="4" id="KW-0050">Antiport</keyword>
<dbReference type="InterPro" id="IPR006153">
    <property type="entry name" value="Cation/H_exchanger_TM"/>
</dbReference>
<organism evidence="14 15">
    <name type="scientific">Pelotomaculum propionicicum</name>
    <dbReference type="NCBI Taxonomy" id="258475"/>
    <lineage>
        <taxon>Bacteria</taxon>
        <taxon>Bacillati</taxon>
        <taxon>Bacillota</taxon>
        <taxon>Clostridia</taxon>
        <taxon>Eubacteriales</taxon>
        <taxon>Desulfotomaculaceae</taxon>
        <taxon>Pelotomaculum</taxon>
    </lineage>
</organism>
<keyword evidence="8" id="KW-0915">Sodium</keyword>
<dbReference type="PANTHER" id="PTHR10110:SF195">
    <property type="entry name" value="NA(+)_H(+) ANTIPORTER NHAS2"/>
    <property type="match status" value="1"/>
</dbReference>
<feature type="transmembrane region" description="Helical" evidence="12">
    <location>
        <begin position="280"/>
        <end position="299"/>
    </location>
</feature>
<evidence type="ECO:0000259" key="13">
    <source>
        <dbReference type="Pfam" id="PF00999"/>
    </source>
</evidence>